<dbReference type="AlphaFoldDB" id="A0A348WM53"/>
<reference evidence="2 3" key="1">
    <citation type="journal article" date="2018" name="Nat. Biotechnol.">
        <title>A standardized bacterial taxonomy based on genome phylogeny substantially revises the tree of life.</title>
        <authorList>
            <person name="Parks D.H."/>
            <person name="Chuvochina M."/>
            <person name="Waite D.W."/>
            <person name="Rinke C."/>
            <person name="Skarshewski A."/>
            <person name="Chaumeil P.A."/>
            <person name="Hugenholtz P."/>
        </authorList>
    </citation>
    <scope>NUCLEOTIDE SEQUENCE [LARGE SCALE GENOMIC DNA]</scope>
    <source>
        <strain evidence="2">UBA9360</strain>
    </source>
</reference>
<keyword evidence="1" id="KW-0472">Membrane</keyword>
<sequence length="164" mass="17617">LFISPMDVVRTGIIQGLGLGFVFVPLSTVTFSTLAPQLRTEATAMFSLMRNIGSSIGISVMVTLAARATQTNHAVLGESLTMFRAPVKEEFIRIAVENGPGMAVAQMNQQLTQQAAAIGYLNDFKAMAWMALCSLPLLLLFRTESRTKAPVAPPSQAEVDKAKS</sequence>
<dbReference type="SUPFAM" id="SSF103473">
    <property type="entry name" value="MFS general substrate transporter"/>
    <property type="match status" value="1"/>
</dbReference>
<keyword evidence="1" id="KW-1133">Transmembrane helix</keyword>
<protein>
    <submittedName>
        <fullName evidence="2">EmrB/QacA family drug resistance transporter</fullName>
    </submittedName>
</protein>
<evidence type="ECO:0000313" key="2">
    <source>
        <dbReference type="EMBL" id="HAR55615.1"/>
    </source>
</evidence>
<evidence type="ECO:0000313" key="3">
    <source>
        <dbReference type="Proteomes" id="UP000262878"/>
    </source>
</evidence>
<name>A0A348WM53_9GAMM</name>
<feature type="non-terminal residue" evidence="2">
    <location>
        <position position="1"/>
    </location>
</feature>
<feature type="transmembrane region" description="Helical" evidence="1">
    <location>
        <begin position="12"/>
        <end position="36"/>
    </location>
</feature>
<dbReference type="Proteomes" id="UP000262878">
    <property type="component" value="Unassembled WGS sequence"/>
</dbReference>
<gene>
    <name evidence="2" type="ORF">DCR58_02380</name>
</gene>
<organism evidence="2 3">
    <name type="scientific">Idiomarina baltica</name>
    <dbReference type="NCBI Taxonomy" id="190892"/>
    <lineage>
        <taxon>Bacteria</taxon>
        <taxon>Pseudomonadati</taxon>
        <taxon>Pseudomonadota</taxon>
        <taxon>Gammaproteobacteria</taxon>
        <taxon>Alteromonadales</taxon>
        <taxon>Idiomarinaceae</taxon>
        <taxon>Idiomarina</taxon>
    </lineage>
</organism>
<keyword evidence="1" id="KW-0812">Transmembrane</keyword>
<dbReference type="EMBL" id="DMUP01000048">
    <property type="protein sequence ID" value="HAR55615.1"/>
    <property type="molecule type" value="Genomic_DNA"/>
</dbReference>
<evidence type="ECO:0000256" key="1">
    <source>
        <dbReference type="SAM" id="Phobius"/>
    </source>
</evidence>
<proteinExistence type="predicted"/>
<dbReference type="InterPro" id="IPR036259">
    <property type="entry name" value="MFS_trans_sf"/>
</dbReference>
<accession>A0A348WM53</accession>
<comment type="caution">
    <text evidence="2">The sequence shown here is derived from an EMBL/GenBank/DDBJ whole genome shotgun (WGS) entry which is preliminary data.</text>
</comment>